<proteinExistence type="predicted"/>
<keyword evidence="2" id="KW-1133">Transmembrane helix</keyword>
<keyword evidence="3" id="KW-0808">Transferase</keyword>
<keyword evidence="2" id="KW-0472">Membrane</keyword>
<dbReference type="InterPro" id="IPR014867">
    <property type="entry name" value="Spore_coat_CotH_CotH2/3/7"/>
</dbReference>
<keyword evidence="3" id="KW-0418">Kinase</keyword>
<keyword evidence="4" id="KW-1185">Reference proteome</keyword>
<reference evidence="3 4" key="1">
    <citation type="submission" date="2024-02" db="EMBL/GenBank/DDBJ databases">
        <authorList>
            <person name="Saticioglu I.B."/>
        </authorList>
    </citation>
    <scope>NUCLEOTIDE SEQUENCE [LARGE SCALE GENOMIC DNA]</scope>
    <source>
        <strain evidence="3 4">Mu-86</strain>
    </source>
</reference>
<dbReference type="RefSeq" id="WP_337336992.1">
    <property type="nucleotide sequence ID" value="NZ_JBBDGL010000001.1"/>
</dbReference>
<feature type="region of interest" description="Disordered" evidence="1">
    <location>
        <begin position="359"/>
        <end position="408"/>
    </location>
</feature>
<evidence type="ECO:0000256" key="2">
    <source>
        <dbReference type="SAM" id="Phobius"/>
    </source>
</evidence>
<name>A0ABU8LSD2_9MICO</name>
<feature type="transmembrane region" description="Helical" evidence="2">
    <location>
        <begin position="7"/>
        <end position="26"/>
    </location>
</feature>
<evidence type="ECO:0000256" key="1">
    <source>
        <dbReference type="SAM" id="MobiDB-lite"/>
    </source>
</evidence>
<feature type="compositionally biased region" description="Acidic residues" evidence="1">
    <location>
        <begin position="391"/>
        <end position="401"/>
    </location>
</feature>
<keyword evidence="2" id="KW-0812">Transmembrane</keyword>
<sequence>MTPKKSWISLAVAGTSLVVVGGLMVANTDVSNTSSSTIADEETAEVDVSTVETASLATSAFWDSSQTHSISLSYDDADYDAMIETYLATGDKEWITATVVIDGTTFEDVGLKLKGNSSLRGLSTDADAELSTEDPASLPWIINLDKFVDDQDYDGATEIVVRGNSTETALNEALALELLEASGLAAEQAVAVEFEVDGESSLRLVIENPNNSWADREFENADALYKAESGGDYSYLGDDPSAYDEVFDQEAGDDDLVPLMAFLQFINESDDETFAVELDQWLDVDSFATYLAFQELVGNFDDIDGPGNNSYLAYDGDTGLMTVASWDLNLSFGVTNNDAAGAGQAAGQVRGEESAQLGVGEMPSGVAGQASEGGSPPPFAADASGALPGSDTDELPAEGELPEPPAGEADQVARGAVGAAAGGGAQGSNILSERFLENAEFSAAYEAELDRLSELLFTSGLAQSALDEWSEVLIVDASGLVSSAVVDEEAASVVQSFPLAS</sequence>
<evidence type="ECO:0000313" key="4">
    <source>
        <dbReference type="Proteomes" id="UP001368654"/>
    </source>
</evidence>
<dbReference type="Pfam" id="PF08757">
    <property type="entry name" value="CotH"/>
    <property type="match status" value="1"/>
</dbReference>
<dbReference type="PANTHER" id="PTHR40050:SF1">
    <property type="entry name" value="INNER SPORE COAT PROTEIN H"/>
    <property type="match status" value="1"/>
</dbReference>
<comment type="caution">
    <text evidence="3">The sequence shown here is derived from an EMBL/GenBank/DDBJ whole genome shotgun (WGS) entry which is preliminary data.</text>
</comment>
<dbReference type="PANTHER" id="PTHR40050">
    <property type="entry name" value="INNER SPORE COAT PROTEIN H"/>
    <property type="match status" value="1"/>
</dbReference>
<dbReference type="GO" id="GO:0016301">
    <property type="term" value="F:kinase activity"/>
    <property type="evidence" value="ECO:0007669"/>
    <property type="project" value="UniProtKB-KW"/>
</dbReference>
<accession>A0ABU8LSD2</accession>
<dbReference type="Proteomes" id="UP001368654">
    <property type="component" value="Unassembled WGS sequence"/>
</dbReference>
<gene>
    <name evidence="3" type="ORF">WDU96_02950</name>
</gene>
<organism evidence="3 4">
    <name type="scientific">Microbacterium marmarense</name>
    <dbReference type="NCBI Taxonomy" id="3122051"/>
    <lineage>
        <taxon>Bacteria</taxon>
        <taxon>Bacillati</taxon>
        <taxon>Actinomycetota</taxon>
        <taxon>Actinomycetes</taxon>
        <taxon>Micrococcales</taxon>
        <taxon>Microbacteriaceae</taxon>
        <taxon>Microbacterium</taxon>
    </lineage>
</organism>
<dbReference type="EMBL" id="JBBDGL010000001">
    <property type="protein sequence ID" value="MEJ1154556.1"/>
    <property type="molecule type" value="Genomic_DNA"/>
</dbReference>
<protein>
    <submittedName>
        <fullName evidence="3">CotH kinase family protein</fullName>
    </submittedName>
</protein>
<evidence type="ECO:0000313" key="3">
    <source>
        <dbReference type="EMBL" id="MEJ1154556.1"/>
    </source>
</evidence>